<comment type="caution">
    <text evidence="2">The sequence shown here is derived from an EMBL/GenBank/DDBJ whole genome shotgun (WGS) entry which is preliminary data.</text>
</comment>
<dbReference type="OrthoDB" id="3174756at2759"/>
<evidence type="ECO:0000313" key="2">
    <source>
        <dbReference type="EMBL" id="KAF8462802.1"/>
    </source>
</evidence>
<feature type="region of interest" description="Disordered" evidence="1">
    <location>
        <begin position="1"/>
        <end position="45"/>
    </location>
</feature>
<proteinExistence type="predicted"/>
<accession>A0A9P5JUW5</accession>
<dbReference type="Proteomes" id="UP000759537">
    <property type="component" value="Unassembled WGS sequence"/>
</dbReference>
<reference evidence="2" key="2">
    <citation type="journal article" date="2020" name="Nat. Commun.">
        <title>Large-scale genome sequencing of mycorrhizal fungi provides insights into the early evolution of symbiotic traits.</title>
        <authorList>
            <person name="Miyauchi S."/>
            <person name="Kiss E."/>
            <person name="Kuo A."/>
            <person name="Drula E."/>
            <person name="Kohler A."/>
            <person name="Sanchez-Garcia M."/>
            <person name="Morin E."/>
            <person name="Andreopoulos B."/>
            <person name="Barry K.W."/>
            <person name="Bonito G."/>
            <person name="Buee M."/>
            <person name="Carver A."/>
            <person name="Chen C."/>
            <person name="Cichocki N."/>
            <person name="Clum A."/>
            <person name="Culley D."/>
            <person name="Crous P.W."/>
            <person name="Fauchery L."/>
            <person name="Girlanda M."/>
            <person name="Hayes R.D."/>
            <person name="Keri Z."/>
            <person name="LaButti K."/>
            <person name="Lipzen A."/>
            <person name="Lombard V."/>
            <person name="Magnuson J."/>
            <person name="Maillard F."/>
            <person name="Murat C."/>
            <person name="Nolan M."/>
            <person name="Ohm R.A."/>
            <person name="Pangilinan J."/>
            <person name="Pereira M.F."/>
            <person name="Perotto S."/>
            <person name="Peter M."/>
            <person name="Pfister S."/>
            <person name="Riley R."/>
            <person name="Sitrit Y."/>
            <person name="Stielow J.B."/>
            <person name="Szollosi G."/>
            <person name="Zifcakova L."/>
            <person name="Stursova M."/>
            <person name="Spatafora J.W."/>
            <person name="Tedersoo L."/>
            <person name="Vaario L.M."/>
            <person name="Yamada A."/>
            <person name="Yan M."/>
            <person name="Wang P."/>
            <person name="Xu J."/>
            <person name="Bruns T."/>
            <person name="Baldrian P."/>
            <person name="Vilgalys R."/>
            <person name="Dunand C."/>
            <person name="Henrissat B."/>
            <person name="Grigoriev I.V."/>
            <person name="Hibbett D."/>
            <person name="Nagy L.G."/>
            <person name="Martin F.M."/>
        </authorList>
    </citation>
    <scope>NUCLEOTIDE SEQUENCE</scope>
    <source>
        <strain evidence="2">Prilba</strain>
    </source>
</reference>
<dbReference type="EMBL" id="WHVB01000084">
    <property type="protein sequence ID" value="KAF8462802.1"/>
    <property type="molecule type" value="Genomic_DNA"/>
</dbReference>
<name>A0A9P5JUW5_9AGAM</name>
<evidence type="ECO:0000313" key="4">
    <source>
        <dbReference type="Proteomes" id="UP000759537"/>
    </source>
</evidence>
<feature type="compositionally biased region" description="Basic and acidic residues" evidence="1">
    <location>
        <begin position="1"/>
        <end position="17"/>
    </location>
</feature>
<evidence type="ECO:0000256" key="1">
    <source>
        <dbReference type="SAM" id="MobiDB-lite"/>
    </source>
</evidence>
<protein>
    <submittedName>
        <fullName evidence="2">Uncharacterized protein</fullName>
    </submittedName>
</protein>
<reference evidence="2" key="1">
    <citation type="submission" date="2019-10" db="EMBL/GenBank/DDBJ databases">
        <authorList>
            <consortium name="DOE Joint Genome Institute"/>
            <person name="Kuo A."/>
            <person name="Miyauchi S."/>
            <person name="Kiss E."/>
            <person name="Drula E."/>
            <person name="Kohler A."/>
            <person name="Sanchez-Garcia M."/>
            <person name="Andreopoulos B."/>
            <person name="Barry K.W."/>
            <person name="Bonito G."/>
            <person name="Buee M."/>
            <person name="Carver A."/>
            <person name="Chen C."/>
            <person name="Cichocki N."/>
            <person name="Clum A."/>
            <person name="Culley D."/>
            <person name="Crous P.W."/>
            <person name="Fauchery L."/>
            <person name="Girlanda M."/>
            <person name="Hayes R."/>
            <person name="Keri Z."/>
            <person name="LaButti K."/>
            <person name="Lipzen A."/>
            <person name="Lombard V."/>
            <person name="Magnuson J."/>
            <person name="Maillard F."/>
            <person name="Morin E."/>
            <person name="Murat C."/>
            <person name="Nolan M."/>
            <person name="Ohm R."/>
            <person name="Pangilinan J."/>
            <person name="Pereira M."/>
            <person name="Perotto S."/>
            <person name="Peter M."/>
            <person name="Riley R."/>
            <person name="Sitrit Y."/>
            <person name="Stielow B."/>
            <person name="Szollosi G."/>
            <person name="Zifcakova L."/>
            <person name="Stursova M."/>
            <person name="Spatafora J.W."/>
            <person name="Tedersoo L."/>
            <person name="Vaario L.-M."/>
            <person name="Yamada A."/>
            <person name="Yan M."/>
            <person name="Wang P."/>
            <person name="Xu J."/>
            <person name="Bruns T."/>
            <person name="Baldrian P."/>
            <person name="Vilgalys R."/>
            <person name="Henrissat B."/>
            <person name="Grigoriev I.V."/>
            <person name="Hibbett D."/>
            <person name="Nagy L.G."/>
            <person name="Martin F.M."/>
        </authorList>
    </citation>
    <scope>NUCLEOTIDE SEQUENCE</scope>
    <source>
        <strain evidence="2">Prilba</strain>
    </source>
</reference>
<dbReference type="EMBL" id="WHVB01000016">
    <property type="protein sequence ID" value="KAF8475334.1"/>
    <property type="molecule type" value="Genomic_DNA"/>
</dbReference>
<keyword evidence="4" id="KW-1185">Reference proteome</keyword>
<gene>
    <name evidence="3" type="ORF">DFH94DRAFT_120447</name>
    <name evidence="2" type="ORF">DFH94DRAFT_482196</name>
</gene>
<evidence type="ECO:0000313" key="3">
    <source>
        <dbReference type="EMBL" id="KAF8475334.1"/>
    </source>
</evidence>
<organism evidence="2 4">
    <name type="scientific">Russula ochroleuca</name>
    <dbReference type="NCBI Taxonomy" id="152965"/>
    <lineage>
        <taxon>Eukaryota</taxon>
        <taxon>Fungi</taxon>
        <taxon>Dikarya</taxon>
        <taxon>Basidiomycota</taxon>
        <taxon>Agaricomycotina</taxon>
        <taxon>Agaricomycetes</taxon>
        <taxon>Russulales</taxon>
        <taxon>Russulaceae</taxon>
        <taxon>Russula</taxon>
    </lineage>
</organism>
<sequence>MAHADPHQADDFPRDPFFHPVPHQPALQNARIPPAPANGQPEDHREDVLPHVRRVEVAWIGRAQDPHHFDVAYEGIADYHPQPLVDNPAYVFPDVGHVQGIPAQAQLNAPVNLERNPFGYVPQHNAPNPVHPAFAHPFFVHRIPTPNRAGAENLRRLAIRYLHHPDTQVEMVSMEAGAAGRFKVVIVLESHDVF</sequence>
<dbReference type="AlphaFoldDB" id="A0A9P5JUW5"/>